<sequence>MTENQRSLVERARRIAEEVLYPDAAAVDRTGQVPAGHWEVLAEAGLYGASTAGLELPDIVRIIEILSGSCLSTAFVWLQHHGAVLSLSGSANARLRETYLTELTAGRKRAGAAFAGAVSQPGKLWAERVEGGYRLTGDAPFVSGWGIIDVVQVASRATEKTSGDTVVSGLIDAASAESLTAVPTELVAGQGTSTVRLRFDDHFLPDDRVTGAARYEDFLAFQHIGSRLNGAVTCGVAERAIRVLEQISKPQASPLWEQLDAARSELDRSLTDPAVLQSARARASELALRSAAALVAATGAPALLADQPAQRLLREATFGLVAASRPEMRSALVTAFTGGGRAG</sequence>
<dbReference type="GO" id="GO:0003995">
    <property type="term" value="F:acyl-CoA dehydrogenase activity"/>
    <property type="evidence" value="ECO:0007669"/>
    <property type="project" value="TreeGrafter"/>
</dbReference>
<organism evidence="2 3">
    <name type="scientific">Nocardia bovistercoris</name>
    <dbReference type="NCBI Taxonomy" id="2785916"/>
    <lineage>
        <taxon>Bacteria</taxon>
        <taxon>Bacillati</taxon>
        <taxon>Actinomycetota</taxon>
        <taxon>Actinomycetes</taxon>
        <taxon>Mycobacteriales</taxon>
        <taxon>Nocardiaceae</taxon>
        <taxon>Nocardia</taxon>
    </lineage>
</organism>
<proteinExistence type="predicted"/>
<dbReference type="InterPro" id="IPR037069">
    <property type="entry name" value="AcylCoA_DH/ox_N_sf"/>
</dbReference>
<comment type="caution">
    <text evidence="2">The sequence shown here is derived from an EMBL/GenBank/DDBJ whole genome shotgun (WGS) entry which is preliminary data.</text>
</comment>
<dbReference type="Gene3D" id="1.10.540.10">
    <property type="entry name" value="Acyl-CoA dehydrogenase/oxidase, N-terminal domain"/>
    <property type="match status" value="1"/>
</dbReference>
<dbReference type="RefSeq" id="WP_196153202.1">
    <property type="nucleotide sequence ID" value="NZ_JADMLG010000018.1"/>
</dbReference>
<dbReference type="PANTHER" id="PTHR43884">
    <property type="entry name" value="ACYL-COA DEHYDROGENASE"/>
    <property type="match status" value="1"/>
</dbReference>
<dbReference type="PANTHER" id="PTHR43884:SF12">
    <property type="entry name" value="ISOVALERYL-COA DEHYDROGENASE, MITOCHONDRIAL-RELATED"/>
    <property type="match status" value="1"/>
</dbReference>
<protein>
    <submittedName>
        <fullName evidence="2">Acyl-CoA/acyl-ACP dehydrogenase</fullName>
    </submittedName>
</protein>
<dbReference type="EMBL" id="JADMLG010000018">
    <property type="protein sequence ID" value="MBH0780899.1"/>
    <property type="molecule type" value="Genomic_DNA"/>
</dbReference>
<gene>
    <name evidence="2" type="ORF">IT779_31980</name>
</gene>
<dbReference type="PIRSF" id="PIRSF016578">
    <property type="entry name" value="HsaA"/>
    <property type="match status" value="1"/>
</dbReference>
<dbReference type="InterPro" id="IPR046373">
    <property type="entry name" value="Acyl-CoA_Oxase/DH_mid-dom_sf"/>
</dbReference>
<dbReference type="SUPFAM" id="SSF56645">
    <property type="entry name" value="Acyl-CoA dehydrogenase NM domain-like"/>
    <property type="match status" value="1"/>
</dbReference>
<dbReference type="Gene3D" id="2.40.110.10">
    <property type="entry name" value="Butyryl-CoA Dehydrogenase, subunit A, domain 2"/>
    <property type="match status" value="1"/>
</dbReference>
<evidence type="ECO:0000313" key="3">
    <source>
        <dbReference type="Proteomes" id="UP000655751"/>
    </source>
</evidence>
<feature type="domain" description="Acyl-CoA dehydrogenase/oxidase N-terminal" evidence="1">
    <location>
        <begin position="2"/>
        <end position="106"/>
    </location>
</feature>
<dbReference type="InterPro" id="IPR013786">
    <property type="entry name" value="AcylCoA_DH/ox_N"/>
</dbReference>
<dbReference type="AlphaFoldDB" id="A0A931IGA3"/>
<keyword evidence="3" id="KW-1185">Reference proteome</keyword>
<dbReference type="Proteomes" id="UP000655751">
    <property type="component" value="Unassembled WGS sequence"/>
</dbReference>
<name>A0A931IGA3_9NOCA</name>
<dbReference type="GO" id="GO:0050660">
    <property type="term" value="F:flavin adenine dinucleotide binding"/>
    <property type="evidence" value="ECO:0007669"/>
    <property type="project" value="InterPro"/>
</dbReference>
<accession>A0A931IGA3</accession>
<dbReference type="InterPro" id="IPR009100">
    <property type="entry name" value="AcylCoA_DH/oxidase_NM_dom_sf"/>
</dbReference>
<evidence type="ECO:0000259" key="1">
    <source>
        <dbReference type="Pfam" id="PF02771"/>
    </source>
</evidence>
<dbReference type="Pfam" id="PF02771">
    <property type="entry name" value="Acyl-CoA_dh_N"/>
    <property type="match status" value="1"/>
</dbReference>
<evidence type="ECO:0000313" key="2">
    <source>
        <dbReference type="EMBL" id="MBH0780899.1"/>
    </source>
</evidence>
<reference evidence="2" key="1">
    <citation type="submission" date="2020-11" db="EMBL/GenBank/DDBJ databases">
        <title>Nocardia NEAU-351.nov., a novel actinomycete isolated from the cow dung.</title>
        <authorList>
            <person name="Zhang X."/>
        </authorList>
    </citation>
    <scope>NUCLEOTIDE SEQUENCE</scope>
    <source>
        <strain evidence="2">NEAU-351</strain>
    </source>
</reference>